<feature type="non-terminal residue" evidence="1">
    <location>
        <position position="98"/>
    </location>
</feature>
<name>X1TLS1_9ZZZZ</name>
<sequence>MSKQRMLQGQFGSLSYSSGLIDPGQPAALVGATVTRNTVAGNYMGVSRFNDELYVCNPGAPDENLQDNSRFMSFQYVDLRDLLENGTGIDDLIINVQR</sequence>
<reference evidence="1" key="1">
    <citation type="journal article" date="2014" name="Front. Microbiol.">
        <title>High frequency of phylogenetically diverse reductive dehalogenase-homologous genes in deep subseafloor sedimentary metagenomes.</title>
        <authorList>
            <person name="Kawai M."/>
            <person name="Futagami T."/>
            <person name="Toyoda A."/>
            <person name="Takaki Y."/>
            <person name="Nishi S."/>
            <person name="Hori S."/>
            <person name="Arai W."/>
            <person name="Tsubouchi T."/>
            <person name="Morono Y."/>
            <person name="Uchiyama I."/>
            <person name="Ito T."/>
            <person name="Fujiyama A."/>
            <person name="Inagaki F."/>
            <person name="Takami H."/>
        </authorList>
    </citation>
    <scope>NUCLEOTIDE SEQUENCE</scope>
    <source>
        <strain evidence="1">Expedition CK06-06</strain>
    </source>
</reference>
<proteinExistence type="predicted"/>
<comment type="caution">
    <text evidence="1">The sequence shown here is derived from an EMBL/GenBank/DDBJ whole genome shotgun (WGS) entry which is preliminary data.</text>
</comment>
<dbReference type="EMBL" id="BARW01025228">
    <property type="protein sequence ID" value="GAJ06293.1"/>
    <property type="molecule type" value="Genomic_DNA"/>
</dbReference>
<evidence type="ECO:0000313" key="1">
    <source>
        <dbReference type="EMBL" id="GAJ06293.1"/>
    </source>
</evidence>
<protein>
    <submittedName>
        <fullName evidence="1">Uncharacterized protein</fullName>
    </submittedName>
</protein>
<dbReference type="AlphaFoldDB" id="X1TLS1"/>
<organism evidence="1">
    <name type="scientific">marine sediment metagenome</name>
    <dbReference type="NCBI Taxonomy" id="412755"/>
    <lineage>
        <taxon>unclassified sequences</taxon>
        <taxon>metagenomes</taxon>
        <taxon>ecological metagenomes</taxon>
    </lineage>
</organism>
<accession>X1TLS1</accession>
<gene>
    <name evidence="1" type="ORF">S12H4_41402</name>
</gene>